<sequence>MKHGDLHVVPFVQKLPVYVAMFGINYCHADYFNMRDSSPLTVLAYVLKGQGSVTIDALTFRPKAGDVFILPKDSYHKVTADADQEEYWTYLWFNIKGNVLQLFESFQLHQTFHIPEAPFENLFHKGFELVAQHGENGERLQMELLLACTEMVAQLSGLMEKRQAQYSIEVQKMQQYLNRLEAAPFHSEHMSRHFAMSFKQINRSFKKETGTTVYNYLLCKKIDKAKMLLQDTSMAVSEIAYRIGYADAHYFSNVFKRKTGVTPTEYRKRKT</sequence>
<dbReference type="OrthoDB" id="9813413at2"/>
<name>A0A4Q9DT23_9BACL</name>
<dbReference type="EMBL" id="SIRE01000007">
    <property type="protein sequence ID" value="TBL79396.1"/>
    <property type="molecule type" value="Genomic_DNA"/>
</dbReference>
<dbReference type="Gene3D" id="2.60.120.10">
    <property type="entry name" value="Jelly Rolls"/>
    <property type="match status" value="1"/>
</dbReference>
<dbReference type="GO" id="GO:0043565">
    <property type="term" value="F:sequence-specific DNA binding"/>
    <property type="evidence" value="ECO:0007669"/>
    <property type="project" value="InterPro"/>
</dbReference>
<proteinExistence type="predicted"/>
<organism evidence="5 6">
    <name type="scientific">Paenibacillus thalictri</name>
    <dbReference type="NCBI Taxonomy" id="2527873"/>
    <lineage>
        <taxon>Bacteria</taxon>
        <taxon>Bacillati</taxon>
        <taxon>Bacillota</taxon>
        <taxon>Bacilli</taxon>
        <taxon>Bacillales</taxon>
        <taxon>Paenibacillaceae</taxon>
        <taxon>Paenibacillus</taxon>
    </lineage>
</organism>
<dbReference type="InterPro" id="IPR018062">
    <property type="entry name" value="HTH_AraC-typ_CS"/>
</dbReference>
<dbReference type="InterPro" id="IPR003313">
    <property type="entry name" value="AraC-bd"/>
</dbReference>
<dbReference type="InterPro" id="IPR020449">
    <property type="entry name" value="Tscrpt_reg_AraC-type_HTH"/>
</dbReference>
<dbReference type="PROSITE" id="PS00041">
    <property type="entry name" value="HTH_ARAC_FAMILY_1"/>
    <property type="match status" value="1"/>
</dbReference>
<dbReference type="SUPFAM" id="SSF46689">
    <property type="entry name" value="Homeodomain-like"/>
    <property type="match status" value="1"/>
</dbReference>
<dbReference type="RefSeq" id="WP_131013340.1">
    <property type="nucleotide sequence ID" value="NZ_SIRE01000007.1"/>
</dbReference>
<dbReference type="InterPro" id="IPR018060">
    <property type="entry name" value="HTH_AraC"/>
</dbReference>
<keyword evidence="6" id="KW-1185">Reference proteome</keyword>
<evidence type="ECO:0000313" key="5">
    <source>
        <dbReference type="EMBL" id="TBL79396.1"/>
    </source>
</evidence>
<keyword evidence="1" id="KW-0805">Transcription regulation</keyword>
<dbReference type="InterPro" id="IPR014710">
    <property type="entry name" value="RmlC-like_jellyroll"/>
</dbReference>
<dbReference type="Proteomes" id="UP000293142">
    <property type="component" value="Unassembled WGS sequence"/>
</dbReference>
<feature type="domain" description="HTH araC/xylS-type" evidence="4">
    <location>
        <begin position="171"/>
        <end position="269"/>
    </location>
</feature>
<gene>
    <name evidence="5" type="ORF">EYB31_10790</name>
</gene>
<protein>
    <submittedName>
        <fullName evidence="5">AraC family transcriptional regulator</fullName>
    </submittedName>
</protein>
<dbReference type="PANTHER" id="PTHR43280:SF2">
    <property type="entry name" value="HTH-TYPE TRANSCRIPTIONAL REGULATOR EXSA"/>
    <property type="match status" value="1"/>
</dbReference>
<evidence type="ECO:0000259" key="4">
    <source>
        <dbReference type="PROSITE" id="PS01124"/>
    </source>
</evidence>
<dbReference type="AlphaFoldDB" id="A0A4Q9DT23"/>
<dbReference type="InterPro" id="IPR009057">
    <property type="entry name" value="Homeodomain-like_sf"/>
</dbReference>
<dbReference type="Pfam" id="PF12833">
    <property type="entry name" value="HTH_18"/>
    <property type="match status" value="1"/>
</dbReference>
<dbReference type="PANTHER" id="PTHR43280">
    <property type="entry name" value="ARAC-FAMILY TRANSCRIPTIONAL REGULATOR"/>
    <property type="match status" value="1"/>
</dbReference>
<keyword evidence="3" id="KW-0804">Transcription</keyword>
<dbReference type="Gene3D" id="1.10.10.60">
    <property type="entry name" value="Homeodomain-like"/>
    <property type="match status" value="2"/>
</dbReference>
<evidence type="ECO:0000256" key="2">
    <source>
        <dbReference type="ARBA" id="ARBA00023125"/>
    </source>
</evidence>
<reference evidence="5 6" key="1">
    <citation type="submission" date="2019-02" db="EMBL/GenBank/DDBJ databases">
        <title>Paenibacillus sp. nov., isolated from surface-sterilized tissue of Thalictrum simplex L.</title>
        <authorList>
            <person name="Tuo L."/>
        </authorList>
    </citation>
    <scope>NUCLEOTIDE SEQUENCE [LARGE SCALE GENOMIC DNA]</scope>
    <source>
        <strain evidence="5 6">N2SHLJ1</strain>
    </source>
</reference>
<dbReference type="PRINTS" id="PR00032">
    <property type="entry name" value="HTHARAC"/>
</dbReference>
<dbReference type="InterPro" id="IPR037923">
    <property type="entry name" value="HTH-like"/>
</dbReference>
<evidence type="ECO:0000313" key="6">
    <source>
        <dbReference type="Proteomes" id="UP000293142"/>
    </source>
</evidence>
<dbReference type="SUPFAM" id="SSF51215">
    <property type="entry name" value="Regulatory protein AraC"/>
    <property type="match status" value="1"/>
</dbReference>
<dbReference type="GO" id="GO:0003700">
    <property type="term" value="F:DNA-binding transcription factor activity"/>
    <property type="evidence" value="ECO:0007669"/>
    <property type="project" value="InterPro"/>
</dbReference>
<comment type="caution">
    <text evidence="5">The sequence shown here is derived from an EMBL/GenBank/DDBJ whole genome shotgun (WGS) entry which is preliminary data.</text>
</comment>
<accession>A0A4Q9DT23</accession>
<dbReference type="Pfam" id="PF02311">
    <property type="entry name" value="AraC_binding"/>
    <property type="match status" value="1"/>
</dbReference>
<dbReference type="PROSITE" id="PS01124">
    <property type="entry name" value="HTH_ARAC_FAMILY_2"/>
    <property type="match status" value="1"/>
</dbReference>
<dbReference type="SMART" id="SM00342">
    <property type="entry name" value="HTH_ARAC"/>
    <property type="match status" value="1"/>
</dbReference>
<keyword evidence="2" id="KW-0238">DNA-binding</keyword>
<evidence type="ECO:0000256" key="3">
    <source>
        <dbReference type="ARBA" id="ARBA00023163"/>
    </source>
</evidence>
<evidence type="ECO:0000256" key="1">
    <source>
        <dbReference type="ARBA" id="ARBA00023015"/>
    </source>
</evidence>